<sequence length="150" mass="16318">MSDLTPGARTQPLMKLDGVSVGVLICYENLYGNLLRAFSNQELPDILVVTANLGWFSSAVIGQHLDMSRLRAIEVARPLVQVNNTGQSAVINEKGQIETMLNAKGADAATFQLRGTTGAPTPYVKLGEWPALISTGLLLILSFFSCRRRR</sequence>
<keyword evidence="2" id="KW-1003">Cell membrane</keyword>
<dbReference type="InterPro" id="IPR003010">
    <property type="entry name" value="C-N_Hydrolase"/>
</dbReference>
<evidence type="ECO:0000256" key="6">
    <source>
        <dbReference type="ARBA" id="ARBA00023136"/>
    </source>
</evidence>
<evidence type="ECO:0000256" key="2">
    <source>
        <dbReference type="ARBA" id="ARBA00022475"/>
    </source>
</evidence>
<reference evidence="10" key="1">
    <citation type="journal article" date="2012" name="PLoS ONE">
        <title>Gene sets for utilization of primary and secondary nutrition supplies in the distal gut of endangered iberian lynx.</title>
        <authorList>
            <person name="Alcaide M."/>
            <person name="Messina E."/>
            <person name="Richter M."/>
            <person name="Bargiela R."/>
            <person name="Peplies J."/>
            <person name="Huws S.A."/>
            <person name="Newbold C.J."/>
            <person name="Golyshin P.N."/>
            <person name="Simon M.A."/>
            <person name="Lopez G."/>
            <person name="Yakimov M.M."/>
            <person name="Ferrer M."/>
        </authorList>
    </citation>
    <scope>NUCLEOTIDE SEQUENCE</scope>
</reference>
<keyword evidence="3 10" id="KW-0808">Transferase</keyword>
<dbReference type="Pfam" id="PF00795">
    <property type="entry name" value="CN_hydrolase"/>
    <property type="match status" value="1"/>
</dbReference>
<dbReference type="SUPFAM" id="SSF56317">
    <property type="entry name" value="Carbon-nitrogen hydrolase"/>
    <property type="match status" value="1"/>
</dbReference>
<dbReference type="Gene3D" id="3.60.110.10">
    <property type="entry name" value="Carbon-nitrogen hydrolase"/>
    <property type="match status" value="1"/>
</dbReference>
<feature type="transmembrane region" description="Helical" evidence="8">
    <location>
        <begin position="129"/>
        <end position="146"/>
    </location>
</feature>
<organism evidence="10">
    <name type="scientific">gut metagenome</name>
    <dbReference type="NCBI Taxonomy" id="749906"/>
    <lineage>
        <taxon>unclassified sequences</taxon>
        <taxon>metagenomes</taxon>
        <taxon>organismal metagenomes</taxon>
    </lineage>
</organism>
<comment type="caution">
    <text evidence="10">The sequence shown here is derived from an EMBL/GenBank/DDBJ whole genome shotgun (WGS) entry which is preliminary data.</text>
</comment>
<comment type="subcellular location">
    <subcellularLocation>
        <location evidence="1">Cell membrane</location>
        <topology evidence="1">Multi-pass membrane protein</topology>
    </subcellularLocation>
</comment>
<keyword evidence="4 8" id="KW-0812">Transmembrane</keyword>
<evidence type="ECO:0000256" key="1">
    <source>
        <dbReference type="ARBA" id="ARBA00004651"/>
    </source>
</evidence>
<name>J9CZE2_9ZZZZ</name>
<dbReference type="EMBL" id="AMCI01001410">
    <property type="protein sequence ID" value="EJX05636.1"/>
    <property type="molecule type" value="Genomic_DNA"/>
</dbReference>
<evidence type="ECO:0000256" key="4">
    <source>
        <dbReference type="ARBA" id="ARBA00022692"/>
    </source>
</evidence>
<dbReference type="GO" id="GO:0005886">
    <property type="term" value="C:plasma membrane"/>
    <property type="evidence" value="ECO:0007669"/>
    <property type="project" value="UniProtKB-SubCell"/>
</dbReference>
<keyword evidence="6 8" id="KW-0472">Membrane</keyword>
<evidence type="ECO:0000256" key="7">
    <source>
        <dbReference type="ARBA" id="ARBA00023315"/>
    </source>
</evidence>
<evidence type="ECO:0000256" key="3">
    <source>
        <dbReference type="ARBA" id="ARBA00022679"/>
    </source>
</evidence>
<dbReference type="PANTHER" id="PTHR38686">
    <property type="entry name" value="APOLIPOPROTEIN N-ACYLTRANSFERASE"/>
    <property type="match status" value="1"/>
</dbReference>
<keyword evidence="10" id="KW-0449">Lipoprotein</keyword>
<protein>
    <submittedName>
        <fullName evidence="10">Apolipoprotein N-acyltransferase</fullName>
    </submittedName>
</protein>
<gene>
    <name evidence="10" type="ORF">EVA_06254</name>
</gene>
<accession>J9CZE2</accession>
<dbReference type="AlphaFoldDB" id="J9CZE2"/>
<dbReference type="InterPro" id="IPR004563">
    <property type="entry name" value="Apolipo_AcylTrfase"/>
</dbReference>
<evidence type="ECO:0000256" key="5">
    <source>
        <dbReference type="ARBA" id="ARBA00022989"/>
    </source>
</evidence>
<evidence type="ECO:0000256" key="8">
    <source>
        <dbReference type="SAM" id="Phobius"/>
    </source>
</evidence>
<dbReference type="PROSITE" id="PS50263">
    <property type="entry name" value="CN_HYDROLASE"/>
    <property type="match status" value="1"/>
</dbReference>
<dbReference type="InterPro" id="IPR036526">
    <property type="entry name" value="C-N_Hydrolase_sf"/>
</dbReference>
<dbReference type="GO" id="GO:0042158">
    <property type="term" value="P:lipoprotein biosynthetic process"/>
    <property type="evidence" value="ECO:0007669"/>
    <property type="project" value="InterPro"/>
</dbReference>
<keyword evidence="5 8" id="KW-1133">Transmembrane helix</keyword>
<evidence type="ECO:0000313" key="10">
    <source>
        <dbReference type="EMBL" id="EJX05636.1"/>
    </source>
</evidence>
<feature type="domain" description="CN hydrolase" evidence="9">
    <location>
        <begin position="1"/>
        <end position="115"/>
    </location>
</feature>
<proteinExistence type="predicted"/>
<dbReference type="PANTHER" id="PTHR38686:SF1">
    <property type="entry name" value="APOLIPOPROTEIN N-ACYLTRANSFERASE"/>
    <property type="match status" value="1"/>
</dbReference>
<evidence type="ECO:0000259" key="9">
    <source>
        <dbReference type="PROSITE" id="PS50263"/>
    </source>
</evidence>
<dbReference type="GO" id="GO:0016410">
    <property type="term" value="F:N-acyltransferase activity"/>
    <property type="evidence" value="ECO:0007669"/>
    <property type="project" value="InterPro"/>
</dbReference>
<keyword evidence="7 10" id="KW-0012">Acyltransferase</keyword>